<dbReference type="InterPro" id="IPR039294">
    <property type="entry name" value="EIF1AD"/>
</dbReference>
<protein>
    <recommendedName>
        <fullName evidence="2">Probable RNA-binding protein EIF1AD</fullName>
    </recommendedName>
    <alternativeName>
        <fullName evidence="4">Eukaryotic translation initiation factor 1A domain-containing protein</fullName>
    </alternativeName>
</protein>
<sequence length="317" mass="36093">MELVHCRYRSRKLYQLKMSRITKMKSVAAETKMDYELPSPGHTICTIIRVLGNSTYLVGAPDGEQFIASMPAKFGRHVHVRRRGFVVTEAILKGKKVKAEIVRILQRNQIKHFHQVGVWPEAFKSTVYIDNSFAAQKRYRLTNESDRGVVHGEKYFFMDGDDCRPVMKNKEQDFVYGVTTSFDELRLDVDSRIEPNYNKKAVTFVITADSDDNGHKEQGFREESDNEGRNDDERSCIDDGSSDEKENSDRQESSDEEESSDDEESCDYGEINDEEVNEEDSTKKYSYSTNISTATVLEAGSGRAGAAFSFGSFRPRT</sequence>
<comment type="similarity">
    <text evidence="1">Belongs to the EIF1AD family.</text>
</comment>
<evidence type="ECO:0000256" key="4">
    <source>
        <dbReference type="ARBA" id="ARBA00031998"/>
    </source>
</evidence>
<dbReference type="OrthoDB" id="1738325at2759"/>
<dbReference type="InterPro" id="IPR012340">
    <property type="entry name" value="NA-bd_OB-fold"/>
</dbReference>
<organism evidence="7">
    <name type="scientific">Hyalella azteca</name>
    <name type="common">Amphipod</name>
    <dbReference type="NCBI Taxonomy" id="294128"/>
    <lineage>
        <taxon>Eukaryota</taxon>
        <taxon>Metazoa</taxon>
        <taxon>Ecdysozoa</taxon>
        <taxon>Arthropoda</taxon>
        <taxon>Crustacea</taxon>
        <taxon>Multicrustacea</taxon>
        <taxon>Malacostraca</taxon>
        <taxon>Eumalacostraca</taxon>
        <taxon>Peracarida</taxon>
        <taxon>Amphipoda</taxon>
        <taxon>Senticaudata</taxon>
        <taxon>Talitrida</taxon>
        <taxon>Talitroidea</taxon>
        <taxon>Hyalellidae</taxon>
        <taxon>Hyalella</taxon>
    </lineage>
</organism>
<comment type="caution">
    <text evidence="7">The sequence shown here is derived from an EMBL/GenBank/DDBJ whole genome shotgun (WGS) entry which is preliminary data.</text>
</comment>
<dbReference type="GO" id="GO:0003743">
    <property type="term" value="F:translation initiation factor activity"/>
    <property type="evidence" value="ECO:0007669"/>
    <property type="project" value="InterPro"/>
</dbReference>
<name>A0A6A0GZF5_HYAAZ</name>
<keyword evidence="3" id="KW-0694">RNA-binding</keyword>
<reference evidence="7" key="3">
    <citation type="submission" date="2019-06" db="EMBL/GenBank/DDBJ databases">
        <authorList>
            <person name="Poynton C."/>
            <person name="Hasenbein S."/>
            <person name="Benoit J.B."/>
            <person name="Sepulveda M.S."/>
            <person name="Poelchau M.F."/>
            <person name="Murali S.C."/>
            <person name="Chen S."/>
            <person name="Glastad K.M."/>
            <person name="Werren J.H."/>
            <person name="Vineis J.H."/>
            <person name="Bowen J.L."/>
            <person name="Friedrich M."/>
            <person name="Jones J."/>
            <person name="Robertson H.M."/>
            <person name="Feyereisen R."/>
            <person name="Mechler-Hickson A."/>
            <person name="Mathers N."/>
            <person name="Lee C.E."/>
            <person name="Colbourne J.K."/>
            <person name="Biales A."/>
            <person name="Johnston J.S."/>
            <person name="Wellborn G.A."/>
            <person name="Rosendale A.J."/>
            <person name="Cridge A.G."/>
            <person name="Munoz-Torres M.C."/>
            <person name="Bain P.A."/>
            <person name="Manny A.R."/>
            <person name="Major K.M."/>
            <person name="Lambert F.N."/>
            <person name="Vulpe C.D."/>
            <person name="Tuck P."/>
            <person name="Blalock B.J."/>
            <person name="Lin Y.-Y."/>
            <person name="Smith M.E."/>
            <person name="Ochoa-Acuna H."/>
            <person name="Chen M.-J.M."/>
            <person name="Childers C.P."/>
            <person name="Qu J."/>
            <person name="Dugan S."/>
            <person name="Lee S.L."/>
            <person name="Chao H."/>
            <person name="Dinh H."/>
            <person name="Han Y."/>
            <person name="Doddapaneni H."/>
            <person name="Worley K.C."/>
            <person name="Muzny D.M."/>
            <person name="Gibbs R.A."/>
            <person name="Richards S."/>
        </authorList>
    </citation>
    <scope>NUCLEOTIDE SEQUENCE</scope>
    <source>
        <strain evidence="7">HAZT.00-mixed</strain>
        <tissue evidence="7">Whole organism</tissue>
    </source>
</reference>
<evidence type="ECO:0000313" key="7">
    <source>
        <dbReference type="EMBL" id="KAA0193930.1"/>
    </source>
</evidence>
<reference evidence="7" key="1">
    <citation type="submission" date="2014-08" db="EMBL/GenBank/DDBJ databases">
        <authorList>
            <person name="Murali S."/>
            <person name="Richards S."/>
            <person name="Bandaranaike D."/>
            <person name="Bellair M."/>
            <person name="Blankenburg K."/>
            <person name="Chao H."/>
            <person name="Dinh H."/>
            <person name="Doddapaneni H."/>
            <person name="Dugan-Rocha S."/>
            <person name="Elkadiri S."/>
            <person name="Gnanaolivu R."/>
            <person name="Hughes D."/>
            <person name="Lee S."/>
            <person name="Li M."/>
            <person name="Ming W."/>
            <person name="Munidasa M."/>
            <person name="Muniz J."/>
            <person name="Nguyen L."/>
            <person name="Osuji N."/>
            <person name="Pu L.-L."/>
            <person name="Puazo M."/>
            <person name="Skinner E."/>
            <person name="Qu C."/>
            <person name="Quiroz J."/>
            <person name="Raj R."/>
            <person name="Weissenberger G."/>
            <person name="Xin Y."/>
            <person name="Zou X."/>
            <person name="Han Y."/>
            <person name="Worley K."/>
            <person name="Muzny D."/>
            <person name="Gibbs R."/>
        </authorList>
    </citation>
    <scope>NUCLEOTIDE SEQUENCE</scope>
    <source>
        <strain evidence="7">HAZT.00-mixed</strain>
        <tissue evidence="7">Whole organism</tissue>
    </source>
</reference>
<dbReference type="Proteomes" id="UP000711488">
    <property type="component" value="Unassembled WGS sequence"/>
</dbReference>
<feature type="compositionally biased region" description="Basic and acidic residues" evidence="5">
    <location>
        <begin position="212"/>
        <end position="253"/>
    </location>
</feature>
<feature type="domain" description="S1-like" evidence="6">
    <location>
        <begin position="42"/>
        <end position="103"/>
    </location>
</feature>
<dbReference type="PANTHER" id="PTHR21641:SF0">
    <property type="entry name" value="RNA-BINDING PROTEIN EIF1AD-RELATED"/>
    <property type="match status" value="1"/>
</dbReference>
<dbReference type="InterPro" id="IPR001253">
    <property type="entry name" value="TIF_eIF-1A"/>
</dbReference>
<dbReference type="SMART" id="SM00652">
    <property type="entry name" value="eIF1a"/>
    <property type="match status" value="1"/>
</dbReference>
<reference evidence="7" key="2">
    <citation type="journal article" date="2018" name="Environ. Sci. Technol.">
        <title>The Toxicogenome of Hyalella azteca: A Model for Sediment Ecotoxicology and Evolutionary Toxicology.</title>
        <authorList>
            <person name="Poynton H.C."/>
            <person name="Hasenbein S."/>
            <person name="Benoit J.B."/>
            <person name="Sepulveda M.S."/>
            <person name="Poelchau M.F."/>
            <person name="Hughes D.S.T."/>
            <person name="Murali S.C."/>
            <person name="Chen S."/>
            <person name="Glastad K.M."/>
            <person name="Goodisman M.A.D."/>
            <person name="Werren J.H."/>
            <person name="Vineis J.H."/>
            <person name="Bowen J.L."/>
            <person name="Friedrich M."/>
            <person name="Jones J."/>
            <person name="Robertson H.M."/>
            <person name="Feyereisen R."/>
            <person name="Mechler-Hickson A."/>
            <person name="Mathers N."/>
            <person name="Lee C.E."/>
            <person name="Colbourne J.K."/>
            <person name="Biales A."/>
            <person name="Johnston J.S."/>
            <person name="Wellborn G.A."/>
            <person name="Rosendale A.J."/>
            <person name="Cridge A.G."/>
            <person name="Munoz-Torres M.C."/>
            <person name="Bain P.A."/>
            <person name="Manny A.R."/>
            <person name="Major K.M."/>
            <person name="Lambert F.N."/>
            <person name="Vulpe C.D."/>
            <person name="Tuck P."/>
            <person name="Blalock B.J."/>
            <person name="Lin Y.Y."/>
            <person name="Smith M.E."/>
            <person name="Ochoa-Acuna H."/>
            <person name="Chen M.M."/>
            <person name="Childers C.P."/>
            <person name="Qu J."/>
            <person name="Dugan S."/>
            <person name="Lee S.L."/>
            <person name="Chao H."/>
            <person name="Dinh H."/>
            <person name="Han Y."/>
            <person name="Doddapaneni H."/>
            <person name="Worley K.C."/>
            <person name="Muzny D.M."/>
            <person name="Gibbs R.A."/>
            <person name="Richards S."/>
        </authorList>
    </citation>
    <scope>NUCLEOTIDE SEQUENCE</scope>
    <source>
        <strain evidence="7">HAZT.00-mixed</strain>
        <tissue evidence="7">Whole organism</tissue>
    </source>
</reference>
<evidence type="ECO:0000256" key="2">
    <source>
        <dbReference type="ARBA" id="ARBA00020989"/>
    </source>
</evidence>
<dbReference type="PANTHER" id="PTHR21641">
    <property type="entry name" value="TRANSLATION INITIATION FACTOR-RELATED"/>
    <property type="match status" value="1"/>
</dbReference>
<evidence type="ECO:0000259" key="6">
    <source>
        <dbReference type="Pfam" id="PF01176"/>
    </source>
</evidence>
<feature type="compositionally biased region" description="Acidic residues" evidence="5">
    <location>
        <begin position="254"/>
        <end position="279"/>
    </location>
</feature>
<dbReference type="InterPro" id="IPR006196">
    <property type="entry name" value="RNA-binding_domain_S1_IF1"/>
</dbReference>
<proteinExistence type="inferred from homology"/>
<dbReference type="Pfam" id="PF01176">
    <property type="entry name" value="eIF-1a"/>
    <property type="match status" value="1"/>
</dbReference>
<evidence type="ECO:0000256" key="5">
    <source>
        <dbReference type="SAM" id="MobiDB-lite"/>
    </source>
</evidence>
<dbReference type="GO" id="GO:0005634">
    <property type="term" value="C:nucleus"/>
    <property type="evidence" value="ECO:0007669"/>
    <property type="project" value="TreeGrafter"/>
</dbReference>
<dbReference type="AlphaFoldDB" id="A0A6A0GZF5"/>
<dbReference type="SUPFAM" id="SSF50249">
    <property type="entry name" value="Nucleic acid-binding proteins"/>
    <property type="match status" value="1"/>
</dbReference>
<evidence type="ECO:0000256" key="1">
    <source>
        <dbReference type="ARBA" id="ARBA00007340"/>
    </source>
</evidence>
<dbReference type="GO" id="GO:0003723">
    <property type="term" value="F:RNA binding"/>
    <property type="evidence" value="ECO:0007669"/>
    <property type="project" value="UniProtKB-KW"/>
</dbReference>
<evidence type="ECO:0000256" key="3">
    <source>
        <dbReference type="ARBA" id="ARBA00022884"/>
    </source>
</evidence>
<accession>A0A6A0GZF5</accession>
<feature type="region of interest" description="Disordered" evidence="5">
    <location>
        <begin position="210"/>
        <end position="286"/>
    </location>
</feature>
<dbReference type="EMBL" id="JQDR03010647">
    <property type="protein sequence ID" value="KAA0193930.1"/>
    <property type="molecule type" value="Genomic_DNA"/>
</dbReference>
<dbReference type="Gene3D" id="2.40.50.140">
    <property type="entry name" value="Nucleic acid-binding proteins"/>
    <property type="match status" value="1"/>
</dbReference>
<gene>
    <name evidence="7" type="ORF">HAZT_HAZT002069</name>
</gene>